<dbReference type="Proteomes" id="UP000823615">
    <property type="component" value="Unassembled WGS sequence"/>
</dbReference>
<gene>
    <name evidence="2" type="ORF">IAA97_06275</name>
</gene>
<accession>A0A9D9H6F0</accession>
<dbReference type="InterPro" id="IPR018310">
    <property type="entry name" value="Put_endonuclease_Z1-dom"/>
</dbReference>
<evidence type="ECO:0000259" key="1">
    <source>
        <dbReference type="Pfam" id="PF10593"/>
    </source>
</evidence>
<name>A0A9D9H6F0_9SPIO</name>
<organism evidence="2 3">
    <name type="scientific">Candidatus Ornithospirochaeta stercoripullorum</name>
    <dbReference type="NCBI Taxonomy" id="2840899"/>
    <lineage>
        <taxon>Bacteria</taxon>
        <taxon>Pseudomonadati</taxon>
        <taxon>Spirochaetota</taxon>
        <taxon>Spirochaetia</taxon>
        <taxon>Spirochaetales</taxon>
        <taxon>Spirochaetaceae</taxon>
        <taxon>Spirochaetaceae incertae sedis</taxon>
        <taxon>Candidatus Ornithospirochaeta</taxon>
    </lineage>
</organism>
<comment type="caution">
    <text evidence="2">The sequence shown here is derived from an EMBL/GenBank/DDBJ whole genome shotgun (WGS) entry which is preliminary data.</text>
</comment>
<reference evidence="2" key="2">
    <citation type="journal article" date="2021" name="PeerJ">
        <title>Extensive microbial diversity within the chicken gut microbiome revealed by metagenomics and culture.</title>
        <authorList>
            <person name="Gilroy R."/>
            <person name="Ravi A."/>
            <person name="Getino M."/>
            <person name="Pursley I."/>
            <person name="Horton D.L."/>
            <person name="Alikhan N.F."/>
            <person name="Baker D."/>
            <person name="Gharbi K."/>
            <person name="Hall N."/>
            <person name="Watson M."/>
            <person name="Adriaenssens E.M."/>
            <person name="Foster-Nyarko E."/>
            <person name="Jarju S."/>
            <person name="Secka A."/>
            <person name="Antonio M."/>
            <person name="Oren A."/>
            <person name="Chaudhuri R.R."/>
            <person name="La Ragione R."/>
            <person name="Hildebrand F."/>
            <person name="Pallen M.J."/>
        </authorList>
    </citation>
    <scope>NUCLEOTIDE SEQUENCE</scope>
    <source>
        <strain evidence="2">7293</strain>
    </source>
</reference>
<evidence type="ECO:0000313" key="3">
    <source>
        <dbReference type="Proteomes" id="UP000823615"/>
    </source>
</evidence>
<evidence type="ECO:0000313" key="2">
    <source>
        <dbReference type="EMBL" id="MBO8436568.1"/>
    </source>
</evidence>
<reference evidence="2" key="1">
    <citation type="submission" date="2020-10" db="EMBL/GenBank/DDBJ databases">
        <authorList>
            <person name="Gilroy R."/>
        </authorList>
    </citation>
    <scope>NUCLEOTIDE SEQUENCE</scope>
    <source>
        <strain evidence="2">7293</strain>
    </source>
</reference>
<proteinExistence type="predicted"/>
<dbReference type="EMBL" id="JADIMT010000070">
    <property type="protein sequence ID" value="MBO8436568.1"/>
    <property type="molecule type" value="Genomic_DNA"/>
</dbReference>
<sequence>MIDDKNRKLVEKCFIDALSELKELEQASNEPLSDEIVEACIRYKIACLLKTLNQEDKDNAYQTIRHNIDKELTQTRTNITFLSDATGHEAWLTHERINTIKWEHWHAYRNYLIEEHAKEDQIISLQETTFKILAKLEDPERPAPWDTRGLVVGDVQAGKTSNYIGLLAKAIDAGYKFIIILAGMTSDLRLQTQKRIDAGLLGRSTATQGEHGIIKGKGFPGKIIIPMTMASVKGDFNKGASSSFQPISEDNCYLYVVKKNVSVLRNLYKDLQSKVENGHKISQPLIMIDDEADNASLNGKMVEYDLFTNKPVDQDEINPTAINRFIRAILCCFSRSAYIGYTATPFANLFGVPDIEKELSFYDAHLKQEVKIGEDLFPRSFVSYLKSPASYYGPERIFGFSYDDEKRIPVVVNINEKFPNDLTYIDKNGKETKQPFSVKYTTKGKKLIPNKLKPLKEMPESMKYSIRAFILASIVRRKRKGFDDIVHNTMLIHIDRYTAVHGKLKEWVNDYIDEMKTLFDTGEPAEHSEFMNDMKDIWEKEFKAKEQAFLSMVDDPDIVPYEWDNISDTIPIILREISCVIVNGTKEGQNLDYDNAKNSLTVIAIGGDKLARGLTLEGLTTSYFLRSSKLFDSLSQMGRWFGYRNGYIDVCRIYANSQILSFFEEVAESSYDLKQQFEELRTKENMTPRKFGFRVRTRPSSAMEITAKSKSPNKHNLKYSFSDCAVPTAYVPNDPEYNEKNYKVFTSFIEKMGSPSGYGRNVQTESRNKKSVRWEKVNLNLIIEEFLKKVYVDEANFKFSASGIEDYIHRMNKKGELQNWTVALISGDGKETELNPYIKIRQSQRKIEMARTTCYELDRRRLPTGNDESFDLTIEQFNKALMETNKLRKQNGKNETNTPAPHEIRKIRGADRCLLLLYLLEIETVNKEKIYGIPGFMISFPESNDPDADAEYLMNNVYAKNLKIDEANGNAEEEDD</sequence>
<feature type="domain" description="Putative endonuclease Z1" evidence="1">
    <location>
        <begin position="461"/>
        <end position="699"/>
    </location>
</feature>
<protein>
    <submittedName>
        <fullName evidence="2">Z1 domain-containing protein</fullName>
    </submittedName>
</protein>
<dbReference type="AlphaFoldDB" id="A0A9D9H6F0"/>
<dbReference type="Pfam" id="PF10593">
    <property type="entry name" value="Z1"/>
    <property type="match status" value="1"/>
</dbReference>